<dbReference type="STRING" id="69279.BG36_02360"/>
<comment type="caution">
    <text evidence="1">The sequence shown here is derived from an EMBL/GenBank/DDBJ whole genome shotgun (WGS) entry which is preliminary data.</text>
</comment>
<gene>
    <name evidence="1" type="ORF">BG36_02360</name>
</gene>
<name>A0A011TBG5_9HYPH</name>
<dbReference type="Pfam" id="PF20121">
    <property type="entry name" value="DUF6511"/>
    <property type="match status" value="1"/>
</dbReference>
<dbReference type="HOGENOM" id="CLU_204555_0_0_5"/>
<evidence type="ECO:0000313" key="1">
    <source>
        <dbReference type="EMBL" id="EXL08924.1"/>
    </source>
</evidence>
<dbReference type="eggNOG" id="ENOG5032SPR">
    <property type="taxonomic scope" value="Bacteria"/>
</dbReference>
<reference evidence="1 2" key="1">
    <citation type="submission" date="2014-02" db="EMBL/GenBank/DDBJ databases">
        <title>Aquamicrobium defluvii Genome sequencing.</title>
        <authorList>
            <person name="Wang X."/>
        </authorList>
    </citation>
    <scope>NUCLEOTIDE SEQUENCE [LARGE SCALE GENOMIC DNA]</scope>
    <source>
        <strain evidence="1 2">W13Z1</strain>
    </source>
</reference>
<sequence>MMDPTEAEQAAIRSAMRPVAEIMEEIGWPTRFADLSEQQVLTLIEVTVTGYQDALREYRAANRDTDPEVPF</sequence>
<accession>A0A011TBG5</accession>
<evidence type="ECO:0000313" key="2">
    <source>
        <dbReference type="Proteomes" id="UP000019849"/>
    </source>
</evidence>
<protein>
    <submittedName>
        <fullName evidence="1">Uncharacterized protein</fullName>
    </submittedName>
</protein>
<dbReference type="AlphaFoldDB" id="A0A011TBG5"/>
<organism evidence="1 2">
    <name type="scientific">Aquamicrobium defluvii</name>
    <dbReference type="NCBI Taxonomy" id="69279"/>
    <lineage>
        <taxon>Bacteria</taxon>
        <taxon>Pseudomonadati</taxon>
        <taxon>Pseudomonadota</taxon>
        <taxon>Alphaproteobacteria</taxon>
        <taxon>Hyphomicrobiales</taxon>
        <taxon>Phyllobacteriaceae</taxon>
        <taxon>Aquamicrobium</taxon>
    </lineage>
</organism>
<dbReference type="Proteomes" id="UP000019849">
    <property type="component" value="Unassembled WGS sequence"/>
</dbReference>
<dbReference type="PATRIC" id="fig|69279.3.peg.1876"/>
<dbReference type="EMBL" id="JENY01000010">
    <property type="protein sequence ID" value="EXL08924.1"/>
    <property type="molecule type" value="Genomic_DNA"/>
</dbReference>
<dbReference type="InterPro" id="IPR045422">
    <property type="entry name" value="DUF6511"/>
</dbReference>
<proteinExistence type="predicted"/>